<dbReference type="AlphaFoldDB" id="A0A1M3T9Q5"/>
<evidence type="ECO:0000313" key="2">
    <source>
        <dbReference type="Proteomes" id="UP000184063"/>
    </source>
</evidence>
<proteinExistence type="predicted"/>
<protein>
    <submittedName>
        <fullName evidence="1">Uncharacterized protein</fullName>
    </submittedName>
</protein>
<reference evidence="2" key="1">
    <citation type="journal article" date="2017" name="Genome Biol.">
        <title>Comparative genomics reveals high biological diversity and specific adaptations in the industrially and medically important fungal genus Aspergillus.</title>
        <authorList>
            <person name="de Vries R.P."/>
            <person name="Riley R."/>
            <person name="Wiebenga A."/>
            <person name="Aguilar-Osorio G."/>
            <person name="Amillis S."/>
            <person name="Uchima C.A."/>
            <person name="Anderluh G."/>
            <person name="Asadollahi M."/>
            <person name="Askin M."/>
            <person name="Barry K."/>
            <person name="Battaglia E."/>
            <person name="Bayram O."/>
            <person name="Benocci T."/>
            <person name="Braus-Stromeyer S.A."/>
            <person name="Caldana C."/>
            <person name="Canovas D."/>
            <person name="Cerqueira G.C."/>
            <person name="Chen F."/>
            <person name="Chen W."/>
            <person name="Choi C."/>
            <person name="Clum A."/>
            <person name="Dos Santos R.A."/>
            <person name="Damasio A.R."/>
            <person name="Diallinas G."/>
            <person name="Emri T."/>
            <person name="Fekete E."/>
            <person name="Flipphi M."/>
            <person name="Freyberg S."/>
            <person name="Gallo A."/>
            <person name="Gournas C."/>
            <person name="Habgood R."/>
            <person name="Hainaut M."/>
            <person name="Harispe M.L."/>
            <person name="Henrissat B."/>
            <person name="Hilden K.S."/>
            <person name="Hope R."/>
            <person name="Hossain A."/>
            <person name="Karabika E."/>
            <person name="Karaffa L."/>
            <person name="Karanyi Z."/>
            <person name="Krasevec N."/>
            <person name="Kuo A."/>
            <person name="Kusch H."/>
            <person name="LaButti K."/>
            <person name="Lagendijk E.L."/>
            <person name="Lapidus A."/>
            <person name="Levasseur A."/>
            <person name="Lindquist E."/>
            <person name="Lipzen A."/>
            <person name="Logrieco A.F."/>
            <person name="MacCabe A."/>
            <person name="Maekelae M.R."/>
            <person name="Malavazi I."/>
            <person name="Melin P."/>
            <person name="Meyer V."/>
            <person name="Mielnichuk N."/>
            <person name="Miskei M."/>
            <person name="Molnar A.P."/>
            <person name="Mule G."/>
            <person name="Ngan C.Y."/>
            <person name="Orejas M."/>
            <person name="Orosz E."/>
            <person name="Ouedraogo J.P."/>
            <person name="Overkamp K.M."/>
            <person name="Park H.-S."/>
            <person name="Perrone G."/>
            <person name="Piumi F."/>
            <person name="Punt P.J."/>
            <person name="Ram A.F."/>
            <person name="Ramon A."/>
            <person name="Rauscher S."/>
            <person name="Record E."/>
            <person name="Riano-Pachon D.M."/>
            <person name="Robert V."/>
            <person name="Roehrig J."/>
            <person name="Ruller R."/>
            <person name="Salamov A."/>
            <person name="Salih N.S."/>
            <person name="Samson R.A."/>
            <person name="Sandor E."/>
            <person name="Sanguinetti M."/>
            <person name="Schuetze T."/>
            <person name="Sepcic K."/>
            <person name="Shelest E."/>
            <person name="Sherlock G."/>
            <person name="Sophianopoulou V."/>
            <person name="Squina F.M."/>
            <person name="Sun H."/>
            <person name="Susca A."/>
            <person name="Todd R.B."/>
            <person name="Tsang A."/>
            <person name="Unkles S.E."/>
            <person name="van de Wiele N."/>
            <person name="van Rossen-Uffink D."/>
            <person name="Oliveira J.V."/>
            <person name="Vesth T.C."/>
            <person name="Visser J."/>
            <person name="Yu J.-H."/>
            <person name="Zhou M."/>
            <person name="Andersen M.R."/>
            <person name="Archer D.B."/>
            <person name="Baker S.E."/>
            <person name="Benoit I."/>
            <person name="Brakhage A.A."/>
            <person name="Braus G.H."/>
            <person name="Fischer R."/>
            <person name="Frisvad J.C."/>
            <person name="Goldman G.H."/>
            <person name="Houbraken J."/>
            <person name="Oakley B."/>
            <person name="Pocsi I."/>
            <person name="Scazzocchio C."/>
            <person name="Seiboth B."/>
            <person name="vanKuyk P.A."/>
            <person name="Wortman J."/>
            <person name="Dyer P.S."/>
            <person name="Grigoriev I.V."/>
        </authorList>
    </citation>
    <scope>NUCLEOTIDE SEQUENCE [LARGE SCALE GENOMIC DNA]</scope>
    <source>
        <strain evidence="2">CBS 106.47</strain>
    </source>
</reference>
<accession>A0A1M3T9Q5</accession>
<dbReference type="EMBL" id="KV878246">
    <property type="protein sequence ID" value="OJZ83480.1"/>
    <property type="molecule type" value="Genomic_DNA"/>
</dbReference>
<organism evidence="1 2">
    <name type="scientific">Aspergillus luchuensis (strain CBS 106.47)</name>
    <dbReference type="NCBI Taxonomy" id="1137211"/>
    <lineage>
        <taxon>Eukaryota</taxon>
        <taxon>Fungi</taxon>
        <taxon>Dikarya</taxon>
        <taxon>Ascomycota</taxon>
        <taxon>Pezizomycotina</taxon>
        <taxon>Eurotiomycetes</taxon>
        <taxon>Eurotiomycetidae</taxon>
        <taxon>Eurotiales</taxon>
        <taxon>Aspergillaceae</taxon>
        <taxon>Aspergillus</taxon>
        <taxon>Aspergillus subgen. Circumdati</taxon>
    </lineage>
</organism>
<dbReference type="Proteomes" id="UP000184063">
    <property type="component" value="Unassembled WGS sequence"/>
</dbReference>
<evidence type="ECO:0000313" key="1">
    <source>
        <dbReference type="EMBL" id="OJZ83480.1"/>
    </source>
</evidence>
<name>A0A1M3T9Q5_ASPLC</name>
<sequence length="99" mass="11163">MGTKHPTPTSIKVNFESNNLVRQLESRKNQTSSFSNDVRTFGLSVLHVFFPSPVSLFLRQPAQWGWVYSYPIPLTKTGIMGNEGILIGVEKSNLVLEPW</sequence>
<gene>
    <name evidence="1" type="ORF">ASPFODRAFT_50211</name>
</gene>
<dbReference type="VEuPathDB" id="FungiDB:ASPFODRAFT_50211"/>